<dbReference type="Proteomes" id="UP000190102">
    <property type="component" value="Unassembled WGS sequence"/>
</dbReference>
<dbReference type="RefSeq" id="WP_078791487.1">
    <property type="nucleotide sequence ID" value="NZ_FUWR01000030.1"/>
</dbReference>
<organism evidence="2 3">
    <name type="scientific">Trichlorobacter thiogenes</name>
    <dbReference type="NCBI Taxonomy" id="115783"/>
    <lineage>
        <taxon>Bacteria</taxon>
        <taxon>Pseudomonadati</taxon>
        <taxon>Thermodesulfobacteriota</taxon>
        <taxon>Desulfuromonadia</taxon>
        <taxon>Geobacterales</taxon>
        <taxon>Geobacteraceae</taxon>
        <taxon>Trichlorobacter</taxon>
    </lineage>
</organism>
<dbReference type="OrthoDB" id="5394774at2"/>
<evidence type="ECO:0000313" key="3">
    <source>
        <dbReference type="Proteomes" id="UP000190102"/>
    </source>
</evidence>
<protein>
    <submittedName>
        <fullName evidence="2">PilZ domain-containing protein</fullName>
    </submittedName>
</protein>
<dbReference type="Pfam" id="PF07238">
    <property type="entry name" value="PilZ"/>
    <property type="match status" value="1"/>
</dbReference>
<reference evidence="3" key="1">
    <citation type="submission" date="2017-02" db="EMBL/GenBank/DDBJ databases">
        <authorList>
            <person name="Varghese N."/>
            <person name="Submissions S."/>
        </authorList>
    </citation>
    <scope>NUCLEOTIDE SEQUENCE [LARGE SCALE GENOMIC DNA]</scope>
    <source>
        <strain evidence="3">ATCC BAA-34</strain>
    </source>
</reference>
<keyword evidence="3" id="KW-1185">Reference proteome</keyword>
<dbReference type="InterPro" id="IPR009875">
    <property type="entry name" value="PilZ_domain"/>
</dbReference>
<dbReference type="AlphaFoldDB" id="A0A1T4S470"/>
<accession>A0A1T4S470</accession>
<dbReference type="STRING" id="115783.SAMN02745119_03237"/>
<name>A0A1T4S470_9BACT</name>
<sequence>MFFTYYDKVIRGTEHEDGLVIIQFLKGMVGQTFSFLNYYKEIPVSYDARLISVENEMAEFEVHEYQAKVIALEKKALIRAHAKSPVPDDLVGEVFYVNTARKKAILTRFHYAKIRSDLRRFVRVCLDGHRADVDMYLDNDIVPASVIDISLGGVALQVKDPTGIEPGKEVNLILKLETQDESSLREIGAACTIIRLLGTAPDYTCILEFHSDRHSQQALAYYINQRQVEIIRELKELAS</sequence>
<evidence type="ECO:0000259" key="1">
    <source>
        <dbReference type="Pfam" id="PF07238"/>
    </source>
</evidence>
<evidence type="ECO:0000313" key="2">
    <source>
        <dbReference type="EMBL" id="SKA23014.1"/>
    </source>
</evidence>
<dbReference type="GO" id="GO:0035438">
    <property type="term" value="F:cyclic-di-GMP binding"/>
    <property type="evidence" value="ECO:0007669"/>
    <property type="project" value="InterPro"/>
</dbReference>
<feature type="domain" description="PilZ" evidence="1">
    <location>
        <begin position="118"/>
        <end position="223"/>
    </location>
</feature>
<dbReference type="EMBL" id="FUWR01000030">
    <property type="protein sequence ID" value="SKA23014.1"/>
    <property type="molecule type" value="Genomic_DNA"/>
</dbReference>
<proteinExistence type="predicted"/>
<dbReference type="SUPFAM" id="SSF141371">
    <property type="entry name" value="PilZ domain-like"/>
    <property type="match status" value="1"/>
</dbReference>
<gene>
    <name evidence="2" type="ORF">SAMN02745119_03237</name>
</gene>
<dbReference type="Gene3D" id="2.40.10.220">
    <property type="entry name" value="predicted glycosyltransferase like domains"/>
    <property type="match status" value="1"/>
</dbReference>